<dbReference type="InterPro" id="IPR006059">
    <property type="entry name" value="SBP"/>
</dbReference>
<evidence type="ECO:0000256" key="4">
    <source>
        <dbReference type="SAM" id="SignalP"/>
    </source>
</evidence>
<dbReference type="SUPFAM" id="SSF53850">
    <property type="entry name" value="Periplasmic binding protein-like II"/>
    <property type="match status" value="1"/>
</dbReference>
<evidence type="ECO:0000313" key="5">
    <source>
        <dbReference type="EMBL" id="EEH65743.1"/>
    </source>
</evidence>
<dbReference type="EMBL" id="ACFH01000104">
    <property type="protein sequence ID" value="EEH65743.1"/>
    <property type="molecule type" value="Genomic_DNA"/>
</dbReference>
<dbReference type="PANTHER" id="PTHR30061">
    <property type="entry name" value="MALTOSE-BINDING PERIPLASMIC PROTEIN"/>
    <property type="match status" value="1"/>
</dbReference>
<dbReference type="HOGENOM" id="CLU_031285_10_1_11"/>
<protein>
    <submittedName>
        <fullName evidence="5">ABC transporter, solute-binding protein</fullName>
    </submittedName>
</protein>
<dbReference type="GO" id="GO:1901982">
    <property type="term" value="F:maltose binding"/>
    <property type="evidence" value="ECO:0007669"/>
    <property type="project" value="TreeGrafter"/>
</dbReference>
<dbReference type="GO" id="GO:0042956">
    <property type="term" value="P:maltodextrin transmembrane transport"/>
    <property type="evidence" value="ECO:0007669"/>
    <property type="project" value="TreeGrafter"/>
</dbReference>
<dbReference type="InterPro" id="IPR006311">
    <property type="entry name" value="TAT_signal"/>
</dbReference>
<dbReference type="PANTHER" id="PTHR30061:SF50">
    <property type="entry name" value="MALTOSE_MALTODEXTRIN-BINDING PERIPLASMIC PROTEIN"/>
    <property type="match status" value="1"/>
</dbReference>
<dbReference type="GO" id="GO:0015768">
    <property type="term" value="P:maltose transport"/>
    <property type="evidence" value="ECO:0007669"/>
    <property type="project" value="TreeGrafter"/>
</dbReference>
<dbReference type="eggNOG" id="COG2182">
    <property type="taxonomic scope" value="Bacteria"/>
</dbReference>
<dbReference type="AlphaFoldDB" id="C0W649"/>
<gene>
    <name evidence="5" type="ORF">HMPREF0058_1343</name>
</gene>
<reference evidence="5 6" key="1">
    <citation type="submission" date="2009-01" db="EMBL/GenBank/DDBJ databases">
        <authorList>
            <person name="Qin X."/>
            <person name="Bachman B."/>
            <person name="Battles P."/>
            <person name="Bell A."/>
            <person name="Bess C."/>
            <person name="Bickham C."/>
            <person name="Chaboub L."/>
            <person name="Chen D."/>
            <person name="Coyle M."/>
            <person name="Deiros D.R."/>
            <person name="Dinh H."/>
            <person name="Forbes L."/>
            <person name="Fowler G."/>
            <person name="Francisco L."/>
            <person name="Fu Q."/>
            <person name="Gubbala S."/>
            <person name="Hale W."/>
            <person name="Han Y."/>
            <person name="Hemphill L."/>
            <person name="Highlander S.K."/>
            <person name="Hirani K."/>
            <person name="Hogues M."/>
            <person name="Jackson L."/>
            <person name="Jakkamsetti A."/>
            <person name="Javaid M."/>
            <person name="Jiang H."/>
            <person name="Korchina V."/>
            <person name="Kovar C."/>
            <person name="Lara F."/>
            <person name="Lee S."/>
            <person name="Mata R."/>
            <person name="Mathew T."/>
            <person name="Moen C."/>
            <person name="Morales K."/>
            <person name="Munidasa M."/>
            <person name="Nazareth L."/>
            <person name="Ngo R."/>
            <person name="Nguyen L."/>
            <person name="Okwuonu G."/>
            <person name="Ongeri F."/>
            <person name="Patil S."/>
            <person name="Petrosino J."/>
            <person name="Pham C."/>
            <person name="Pham P."/>
            <person name="Pu L.-L."/>
            <person name="Puazo M."/>
            <person name="Raj R."/>
            <person name="Reid J."/>
            <person name="Rouhana J."/>
            <person name="Saada N."/>
            <person name="Shang Y."/>
            <person name="Simmons D."/>
            <person name="Thornton R."/>
            <person name="Warren J."/>
            <person name="Weissenberger G."/>
            <person name="Zhang J."/>
            <person name="Zhang L."/>
            <person name="Zhou C."/>
            <person name="Zhu D."/>
            <person name="Muzny D."/>
            <person name="Worley K."/>
            <person name="Gibbs R."/>
        </authorList>
    </citation>
    <scope>NUCLEOTIDE SEQUENCE [LARGE SCALE GENOMIC DNA]</scope>
    <source>
        <strain evidence="5 6">DSM 15434</strain>
    </source>
</reference>
<feature type="signal peptide" evidence="4">
    <location>
        <begin position="1"/>
        <end position="24"/>
    </location>
</feature>
<evidence type="ECO:0000313" key="6">
    <source>
        <dbReference type="Proteomes" id="UP000004778"/>
    </source>
</evidence>
<dbReference type="PROSITE" id="PS51318">
    <property type="entry name" value="TAT"/>
    <property type="match status" value="1"/>
</dbReference>
<dbReference type="GO" id="GO:0055052">
    <property type="term" value="C:ATP-binding cassette (ABC) transporter complex, substrate-binding subunit-containing"/>
    <property type="evidence" value="ECO:0007669"/>
    <property type="project" value="TreeGrafter"/>
</dbReference>
<proteinExistence type="inferred from homology"/>
<comment type="similarity">
    <text evidence="1">Belongs to the bacterial solute-binding protein 1 family.</text>
</comment>
<evidence type="ECO:0000256" key="2">
    <source>
        <dbReference type="ARBA" id="ARBA00022448"/>
    </source>
</evidence>
<name>C0W649_9ACTO</name>
<sequence length="417" mass="43860">MSATMPMTSIARRRLLQGTALALAAVPLAACGGGGGTKSGSGDVTTLKILDYYADDPDNGIFAETLEAAAKKVGVTIERETVNGTSLIQKVLQMSSSRTLPDLLMLDNPDLQQIAATGALTPLGDLGFKADGFIDGFVGAGTYDGELYGMGPCANTLGLYYNKDLLDAAGVAVPTTWDELKAAAKTLTSGDTYGIAFCAKASYEGSWQFLPFFWSAGADETDIATPEAASALQLWVDLVREGSASESVLNWSETELGEQFTSAKAAMVIDGPWLTTTFDKSDVNWAVAEIPVPAAGDTAVAPLGGELWTIPQTGDQAKQAKAMELLQALLDDDTVLDLNTTRFTIPTKEAVDAAYIEALPQMESLVTAVNNGRSRTAQLGEAWPKTAEALYNAIQSALTGKEEPLAALETAKSDFLS</sequence>
<dbReference type="STRING" id="103621.GCA_001067145_01721"/>
<dbReference type="Pfam" id="PF13416">
    <property type="entry name" value="SBP_bac_8"/>
    <property type="match status" value="1"/>
</dbReference>
<keyword evidence="2" id="KW-0813">Transport</keyword>
<organism evidence="5 6">
    <name type="scientific">Actinomyces urogenitalis DSM 15434</name>
    <dbReference type="NCBI Taxonomy" id="525246"/>
    <lineage>
        <taxon>Bacteria</taxon>
        <taxon>Bacillati</taxon>
        <taxon>Actinomycetota</taxon>
        <taxon>Actinomycetes</taxon>
        <taxon>Actinomycetales</taxon>
        <taxon>Actinomycetaceae</taxon>
        <taxon>Actinomyces</taxon>
    </lineage>
</organism>
<evidence type="ECO:0000256" key="1">
    <source>
        <dbReference type="ARBA" id="ARBA00008520"/>
    </source>
</evidence>
<dbReference type="CDD" id="cd13585">
    <property type="entry name" value="PBP2_TMBP_like"/>
    <property type="match status" value="1"/>
</dbReference>
<comment type="caution">
    <text evidence="5">The sequence shown here is derived from an EMBL/GenBank/DDBJ whole genome shotgun (WGS) entry which is preliminary data.</text>
</comment>
<accession>C0W649</accession>
<evidence type="ECO:0000256" key="3">
    <source>
        <dbReference type="ARBA" id="ARBA00022729"/>
    </source>
</evidence>
<feature type="chain" id="PRO_5002904154" evidence="4">
    <location>
        <begin position="25"/>
        <end position="417"/>
    </location>
</feature>
<keyword evidence="3 4" id="KW-0732">Signal</keyword>
<dbReference type="RefSeq" id="WP_006548307.1">
    <property type="nucleotide sequence ID" value="NZ_DS999574.1"/>
</dbReference>
<dbReference type="Proteomes" id="UP000004778">
    <property type="component" value="Unassembled WGS sequence"/>
</dbReference>
<keyword evidence="6" id="KW-1185">Reference proteome</keyword>
<dbReference type="Gene3D" id="3.40.190.10">
    <property type="entry name" value="Periplasmic binding protein-like II"/>
    <property type="match status" value="2"/>
</dbReference>